<sequence length="145" mass="15290">MNTPNSPLQSAAGDSGANIVGVLPGDGPGPDVMAAGTLTGDKVVTTDGEHVGHITGIMLDVRSGCIAYAVLSAGGFLGMGNTLHAIPWGALTLNIDEKLFLVHITADEIKNAPGFDKDHWPSMADPQWATAVHRYFGREPYWLPR</sequence>
<organism evidence="2 3">
    <name type="scientific">Paraburkholderia saeva</name>
    <dbReference type="NCBI Taxonomy" id="2777537"/>
    <lineage>
        <taxon>Bacteria</taxon>
        <taxon>Pseudomonadati</taxon>
        <taxon>Pseudomonadota</taxon>
        <taxon>Betaproteobacteria</taxon>
        <taxon>Burkholderiales</taxon>
        <taxon>Burkholderiaceae</taxon>
        <taxon>Paraburkholderia</taxon>
    </lineage>
</organism>
<reference evidence="2" key="1">
    <citation type="submission" date="2021-04" db="EMBL/GenBank/DDBJ databases">
        <authorList>
            <person name="Vanwijnsberghe S."/>
        </authorList>
    </citation>
    <scope>NUCLEOTIDE SEQUENCE</scope>
    <source>
        <strain evidence="2">LMG 31841</strain>
    </source>
</reference>
<feature type="domain" description="PRC-barrel" evidence="1">
    <location>
        <begin position="31"/>
        <end position="108"/>
    </location>
</feature>
<dbReference type="InterPro" id="IPR011033">
    <property type="entry name" value="PRC_barrel-like_sf"/>
</dbReference>
<dbReference type="EMBL" id="CAJQZC010000003">
    <property type="protein sequence ID" value="CAG4893196.1"/>
    <property type="molecule type" value="Genomic_DNA"/>
</dbReference>
<dbReference type="Proteomes" id="UP000789704">
    <property type="component" value="Unassembled WGS sequence"/>
</dbReference>
<comment type="caution">
    <text evidence="2">The sequence shown here is derived from an EMBL/GenBank/DDBJ whole genome shotgun (WGS) entry which is preliminary data.</text>
</comment>
<dbReference type="PANTHER" id="PTHR36505:SF1">
    <property type="entry name" value="BLR1072 PROTEIN"/>
    <property type="match status" value="1"/>
</dbReference>
<accession>A0A9N8X231</accession>
<dbReference type="InterPro" id="IPR027275">
    <property type="entry name" value="PRC-brl_dom"/>
</dbReference>
<dbReference type="Gene3D" id="2.30.30.240">
    <property type="entry name" value="PRC-barrel domain"/>
    <property type="match status" value="1"/>
</dbReference>
<proteinExistence type="predicted"/>
<evidence type="ECO:0000259" key="1">
    <source>
        <dbReference type="Pfam" id="PF05239"/>
    </source>
</evidence>
<gene>
    <name evidence="2" type="ORF">LMG31841_01645</name>
</gene>
<dbReference type="SUPFAM" id="SSF50346">
    <property type="entry name" value="PRC-barrel domain"/>
    <property type="match status" value="1"/>
</dbReference>
<dbReference type="AlphaFoldDB" id="A0A9N8X231"/>
<evidence type="ECO:0000313" key="3">
    <source>
        <dbReference type="Proteomes" id="UP000789704"/>
    </source>
</evidence>
<dbReference type="RefSeq" id="WP_228875673.1">
    <property type="nucleotide sequence ID" value="NZ_CAJQYX010000001.1"/>
</dbReference>
<name>A0A9N8X231_9BURK</name>
<keyword evidence="3" id="KW-1185">Reference proteome</keyword>
<evidence type="ECO:0000313" key="2">
    <source>
        <dbReference type="EMBL" id="CAG4893196.1"/>
    </source>
</evidence>
<dbReference type="PANTHER" id="PTHR36505">
    <property type="entry name" value="BLR1072 PROTEIN"/>
    <property type="match status" value="1"/>
</dbReference>
<protein>
    <recommendedName>
        <fullName evidence="1">PRC-barrel domain-containing protein</fullName>
    </recommendedName>
</protein>
<dbReference type="Pfam" id="PF05239">
    <property type="entry name" value="PRC"/>
    <property type="match status" value="1"/>
</dbReference>